<dbReference type="EMBL" id="CAUJNA010000088">
    <property type="protein sequence ID" value="CAJ1371581.1"/>
    <property type="molecule type" value="Genomic_DNA"/>
</dbReference>
<name>A0AA36MHF6_9DINO</name>
<reference evidence="2" key="1">
    <citation type="submission" date="2023-08" db="EMBL/GenBank/DDBJ databases">
        <authorList>
            <person name="Chen Y."/>
            <person name="Shah S."/>
            <person name="Dougan E. K."/>
            <person name="Thang M."/>
            <person name="Chan C."/>
        </authorList>
    </citation>
    <scope>NUCLEOTIDE SEQUENCE</scope>
</reference>
<organism evidence="2 3">
    <name type="scientific">Effrenium voratum</name>
    <dbReference type="NCBI Taxonomy" id="2562239"/>
    <lineage>
        <taxon>Eukaryota</taxon>
        <taxon>Sar</taxon>
        <taxon>Alveolata</taxon>
        <taxon>Dinophyceae</taxon>
        <taxon>Suessiales</taxon>
        <taxon>Symbiodiniaceae</taxon>
        <taxon>Effrenium</taxon>
    </lineage>
</organism>
<evidence type="ECO:0000313" key="3">
    <source>
        <dbReference type="Proteomes" id="UP001178507"/>
    </source>
</evidence>
<dbReference type="AlphaFoldDB" id="A0AA36MHF6"/>
<feature type="region of interest" description="Disordered" evidence="1">
    <location>
        <begin position="108"/>
        <end position="154"/>
    </location>
</feature>
<feature type="compositionally biased region" description="Low complexity" evidence="1">
    <location>
        <begin position="108"/>
        <end position="130"/>
    </location>
</feature>
<evidence type="ECO:0000313" key="2">
    <source>
        <dbReference type="EMBL" id="CAJ1371581.1"/>
    </source>
</evidence>
<accession>A0AA36MHF6</accession>
<sequence length="154" mass="16237">MVEPRERRKSEGGVDRGDVVNSEIEALLNRPGAKVQKADFDAGVRRFLGALTGGPNGQQKMKDAMAMLHTYTSQKSRTAVKNWPAYLLTLLKRFEPGALERRLTAGEAAAAGLPSASSEATGEAAIAANADKLEDAMPGAEAEEGKGGDDPEPS</sequence>
<gene>
    <name evidence="2" type="ORF">EVOR1521_LOCUS1875</name>
</gene>
<evidence type="ECO:0000256" key="1">
    <source>
        <dbReference type="SAM" id="MobiDB-lite"/>
    </source>
</evidence>
<proteinExistence type="predicted"/>
<protein>
    <submittedName>
        <fullName evidence="2">Uncharacterized protein</fullName>
    </submittedName>
</protein>
<feature type="compositionally biased region" description="Basic and acidic residues" evidence="1">
    <location>
        <begin position="143"/>
        <end position="154"/>
    </location>
</feature>
<keyword evidence="3" id="KW-1185">Reference proteome</keyword>
<dbReference type="Proteomes" id="UP001178507">
    <property type="component" value="Unassembled WGS sequence"/>
</dbReference>
<comment type="caution">
    <text evidence="2">The sequence shown here is derived from an EMBL/GenBank/DDBJ whole genome shotgun (WGS) entry which is preliminary data.</text>
</comment>